<organism evidence="1">
    <name type="scientific">marine sediment metagenome</name>
    <dbReference type="NCBI Taxonomy" id="412755"/>
    <lineage>
        <taxon>unclassified sequences</taxon>
        <taxon>metagenomes</taxon>
        <taxon>ecological metagenomes</taxon>
    </lineage>
</organism>
<protein>
    <submittedName>
        <fullName evidence="1">Peptidase S8 and S53, subtilisin, kexin, sedolisin</fullName>
    </submittedName>
</protein>
<evidence type="ECO:0000313" key="1">
    <source>
        <dbReference type="EMBL" id="KTF08152.1"/>
    </source>
</evidence>
<accession>A0A1B6NYN7</accession>
<reference evidence="1" key="1">
    <citation type="submission" date="2013-11" db="EMBL/GenBank/DDBJ databases">
        <title>Microbial diversity, functional groups and degradation webs in Northern and Southern Mediterranean and Red Sea marine crude oil polluted sites.</title>
        <authorList>
            <person name="Daffonchio D."/>
            <person name="Mapelli F."/>
            <person name="Ferrer M."/>
            <person name="Richter M."/>
            <person name="Cherif A."/>
            <person name="Malkawi H.I."/>
            <person name="Yakimov M.M."/>
            <person name="Abdel-Fattah Y.R."/>
            <person name="Blaghen M."/>
            <person name="Golyshin P.N."/>
            <person name="Kalogerakis N."/>
            <person name="Boon N."/>
            <person name="Magagnini M."/>
            <person name="Fava F."/>
        </authorList>
    </citation>
    <scope>NUCLEOTIDE SEQUENCE</scope>
</reference>
<feature type="non-terminal residue" evidence="1">
    <location>
        <position position="1"/>
    </location>
</feature>
<proteinExistence type="predicted"/>
<gene>
    <name evidence="1" type="ORF">MGSAQ_000352</name>
</gene>
<comment type="caution">
    <text evidence="1">The sequence shown here is derived from an EMBL/GenBank/DDBJ whole genome shotgun (WGS) entry which is preliminary data.</text>
</comment>
<name>A0A1B6NYN7_9ZZZZ</name>
<dbReference type="AlphaFoldDB" id="A0A1B6NYN7"/>
<sequence length="145" mass="15756">KAFVESVMVKGGALKDKLRTQSPVLRSENGSADPFASVTKLDIAYSLVQMLGLEEAALSFDPNADIVVDYNGEQIVLEDQDSIPADMKGYVQLALTLSLINAEFGVEQSPFSITPTITASFAPDTVITRAHYAVLASRFFAQYFE</sequence>
<dbReference type="EMBL" id="AYSL01000124">
    <property type="protein sequence ID" value="KTF08152.1"/>
    <property type="molecule type" value="Genomic_DNA"/>
</dbReference>